<dbReference type="EMBL" id="CP025001">
    <property type="protein sequence ID" value="AUJ75415.1"/>
    <property type="molecule type" value="Genomic_DNA"/>
</dbReference>
<evidence type="ECO:0000313" key="1">
    <source>
        <dbReference type="EMBL" id="AUJ75415.1"/>
    </source>
</evidence>
<keyword evidence="2" id="KW-1185">Reference proteome</keyword>
<accession>A0AAI8MWB5</accession>
<organism evidence="1 2">
    <name type="scientific">Bacillus siamensis</name>
    <dbReference type="NCBI Taxonomy" id="659243"/>
    <lineage>
        <taxon>Bacteria</taxon>
        <taxon>Bacillati</taxon>
        <taxon>Bacillota</taxon>
        <taxon>Bacilli</taxon>
        <taxon>Bacillales</taxon>
        <taxon>Bacillaceae</taxon>
        <taxon>Bacillus</taxon>
        <taxon>Bacillus amyloliquefaciens group</taxon>
    </lineage>
</organism>
<proteinExistence type="predicted"/>
<dbReference type="AlphaFoldDB" id="A0AAI8MWB5"/>
<evidence type="ECO:0000313" key="2">
    <source>
        <dbReference type="Proteomes" id="UP000234366"/>
    </source>
</evidence>
<reference evidence="1 2" key="1">
    <citation type="submission" date="2017-11" db="EMBL/GenBank/DDBJ databases">
        <title>Genome sequence and genome mining of multiple bioactive secondary metabolites from a deep sea-derived Bacillus siamensis SCSIO 05746.</title>
        <authorList>
            <person name="Pan H.-Q."/>
            <person name="Ju J.-H."/>
        </authorList>
    </citation>
    <scope>NUCLEOTIDE SEQUENCE [LARGE SCALE GENOMIC DNA]</scope>
    <source>
        <strain evidence="1 2">SCSIO 05746</strain>
    </source>
</reference>
<dbReference type="Proteomes" id="UP000234366">
    <property type="component" value="Chromosome"/>
</dbReference>
<gene>
    <name evidence="1" type="ORF">CWD84_00530</name>
</gene>
<name>A0AAI8MWB5_9BACI</name>
<protein>
    <submittedName>
        <fullName evidence="1">Uncharacterized protein</fullName>
    </submittedName>
</protein>
<sequence>MFHDDHNSDREKRSLSIITVSGQKIKKLKRTAQKRIELPSFCHVFYFLLKNNIFLKPHEKKRRLLFDVFFWAG</sequence>
<dbReference type="KEGG" id="bsia:CWD84_00530"/>